<evidence type="ECO:0000256" key="1">
    <source>
        <dbReference type="ARBA" id="ARBA00009232"/>
    </source>
</evidence>
<comment type="similarity">
    <text evidence="1 5">Belongs to the DNA glycosylase MPG family.</text>
</comment>
<comment type="caution">
    <text evidence="7">The sequence shown here is derived from an EMBL/GenBank/DDBJ whole genome shotgun (WGS) entry which is preliminary data.</text>
</comment>
<dbReference type="EMBL" id="FXUG01000002">
    <property type="protein sequence ID" value="SMP45907.1"/>
    <property type="molecule type" value="Genomic_DNA"/>
</dbReference>
<accession>A0ABY1PTZ6</accession>
<keyword evidence="3 5" id="KW-0378">Hydrolase</keyword>
<keyword evidence="8" id="KW-1185">Reference proteome</keyword>
<reference evidence="7 8" key="1">
    <citation type="submission" date="2017-05" db="EMBL/GenBank/DDBJ databases">
        <authorList>
            <person name="Varghese N."/>
            <person name="Submissions S."/>
        </authorList>
    </citation>
    <scope>NUCLEOTIDE SEQUENCE [LARGE SCALE GENOMIC DNA]</scope>
    <source>
        <strain evidence="7 8">DSM 25457</strain>
    </source>
</reference>
<protein>
    <recommendedName>
        <fullName evidence="5">Putative 3-methyladenine DNA glycosylase</fullName>
        <ecNumber evidence="5">3.2.2.-</ecNumber>
    </recommendedName>
</protein>
<feature type="region of interest" description="Disordered" evidence="6">
    <location>
        <begin position="53"/>
        <end position="74"/>
    </location>
</feature>
<dbReference type="CDD" id="cd00540">
    <property type="entry name" value="AAG"/>
    <property type="match status" value="1"/>
</dbReference>
<evidence type="ECO:0000256" key="2">
    <source>
        <dbReference type="ARBA" id="ARBA00022763"/>
    </source>
</evidence>
<evidence type="ECO:0000256" key="5">
    <source>
        <dbReference type="HAMAP-Rule" id="MF_00527"/>
    </source>
</evidence>
<dbReference type="EC" id="3.2.2.-" evidence="5"/>
<dbReference type="RefSeq" id="WP_283431368.1">
    <property type="nucleotide sequence ID" value="NZ_FXUG01000002.1"/>
</dbReference>
<dbReference type="PANTHER" id="PTHR10429">
    <property type="entry name" value="DNA-3-METHYLADENINE GLYCOSYLASE"/>
    <property type="match status" value="1"/>
</dbReference>
<evidence type="ECO:0000313" key="7">
    <source>
        <dbReference type="EMBL" id="SMP45907.1"/>
    </source>
</evidence>
<evidence type="ECO:0000256" key="6">
    <source>
        <dbReference type="SAM" id="MobiDB-lite"/>
    </source>
</evidence>
<feature type="compositionally biased region" description="Polar residues" evidence="6">
    <location>
        <begin position="53"/>
        <end position="67"/>
    </location>
</feature>
<organism evidence="7 8">
    <name type="scientific">Neorhodopirellula lusitana</name>
    <dbReference type="NCBI Taxonomy" id="445327"/>
    <lineage>
        <taxon>Bacteria</taxon>
        <taxon>Pseudomonadati</taxon>
        <taxon>Planctomycetota</taxon>
        <taxon>Planctomycetia</taxon>
        <taxon>Pirellulales</taxon>
        <taxon>Pirellulaceae</taxon>
        <taxon>Neorhodopirellula</taxon>
    </lineage>
</organism>
<dbReference type="NCBIfam" id="TIGR00567">
    <property type="entry name" value="3mg"/>
    <property type="match status" value="1"/>
</dbReference>
<keyword evidence="4 5" id="KW-0234">DNA repair</keyword>
<evidence type="ECO:0000313" key="8">
    <source>
        <dbReference type="Proteomes" id="UP001158067"/>
    </source>
</evidence>
<dbReference type="Proteomes" id="UP001158067">
    <property type="component" value="Unassembled WGS sequence"/>
</dbReference>
<dbReference type="PANTHER" id="PTHR10429:SF0">
    <property type="entry name" value="DNA-3-METHYLADENINE GLYCOSYLASE"/>
    <property type="match status" value="1"/>
</dbReference>
<proteinExistence type="inferred from homology"/>
<dbReference type="HAMAP" id="MF_00527">
    <property type="entry name" value="3MGH"/>
    <property type="match status" value="1"/>
</dbReference>
<dbReference type="InterPro" id="IPR036995">
    <property type="entry name" value="MPG_sf"/>
</dbReference>
<dbReference type="InterPro" id="IPR011034">
    <property type="entry name" value="Formyl_transferase-like_C_sf"/>
</dbReference>
<dbReference type="InterPro" id="IPR003180">
    <property type="entry name" value="MPG"/>
</dbReference>
<dbReference type="SUPFAM" id="SSF50486">
    <property type="entry name" value="FMT C-terminal domain-like"/>
    <property type="match status" value="1"/>
</dbReference>
<evidence type="ECO:0000256" key="4">
    <source>
        <dbReference type="ARBA" id="ARBA00023204"/>
    </source>
</evidence>
<gene>
    <name evidence="7" type="ORF">SAMN06265222_10225</name>
</gene>
<dbReference type="Pfam" id="PF02245">
    <property type="entry name" value="Pur_DNA_glyco"/>
    <property type="match status" value="1"/>
</dbReference>
<sequence>MRTPLPASFFDRSPARVARELIGCSIQHRLTTPNGSVWVGGVIVETEAYLSTNDPASHSHGGATTVSGKPRRNQSMFGPPGSLYVYTIHAKHCVNFVTEPEGIGSAVLIRALQPAFGVETMQALRGTENRQRLTSGPGMLCQALGVQMESDGINPLSDSDWNVASLFQFSDDAITTTSRIGISSATDLPLRYFLDGNRFVSGRARDHHRPRRDSLSIGSSQTF</sequence>
<evidence type="ECO:0000256" key="3">
    <source>
        <dbReference type="ARBA" id="ARBA00022801"/>
    </source>
</evidence>
<dbReference type="Gene3D" id="3.10.300.10">
    <property type="entry name" value="Methylpurine-DNA glycosylase (MPG)"/>
    <property type="match status" value="1"/>
</dbReference>
<feature type="region of interest" description="Disordered" evidence="6">
    <location>
        <begin position="204"/>
        <end position="223"/>
    </location>
</feature>
<keyword evidence="2 5" id="KW-0227">DNA damage</keyword>
<dbReference type="NCBIfam" id="NF002003">
    <property type="entry name" value="PRK00802.1-3"/>
    <property type="match status" value="1"/>
</dbReference>
<name>A0ABY1PTZ6_9BACT</name>